<sequence length="247" mass="28373">MSKPIKTIKRISFSSDIDTEETHILIEEVLDAAYGCYVWPSALVMGEFVWYNRHHFENKTVLELGAGTSIPSIVIGKSSPTAHLILSDIPEILPVVRGCIKLNNIQEAWVQAIEWGQFGTENSIDGLIDRIEKERKTKIDYILGSDTFYEPSQFENLLVSVSFVIHKHNENCKFYTTYQERSPKRSIQYLLDKWRLKSRQILKDSFQFDELKYIDNEDDESEVKVNAGTLSSVFLLEISSIDVPFAK</sequence>
<dbReference type="Gene3D" id="3.40.50.150">
    <property type="entry name" value="Vaccinia Virus protein VP39"/>
    <property type="match status" value="1"/>
</dbReference>
<dbReference type="Pfam" id="PF10294">
    <property type="entry name" value="Methyltransf_16"/>
    <property type="match status" value="1"/>
</dbReference>
<dbReference type="GO" id="GO:0005634">
    <property type="term" value="C:nucleus"/>
    <property type="evidence" value="ECO:0007669"/>
    <property type="project" value="TreeGrafter"/>
</dbReference>
<dbReference type="AlphaFoldDB" id="A0A8H7QWB6"/>
<dbReference type="EMBL" id="JAEPRC010000372">
    <property type="protein sequence ID" value="KAG2198943.1"/>
    <property type="molecule type" value="Genomic_DNA"/>
</dbReference>
<evidence type="ECO:0000256" key="1">
    <source>
        <dbReference type="ARBA" id="ARBA00022603"/>
    </source>
</evidence>
<evidence type="ECO:0000313" key="6">
    <source>
        <dbReference type="Proteomes" id="UP000650833"/>
    </source>
</evidence>
<accession>A0A8H7QWB6</accession>
<organism evidence="5 6">
    <name type="scientific">Mucor plumbeus</name>
    <dbReference type="NCBI Taxonomy" id="97098"/>
    <lineage>
        <taxon>Eukaryota</taxon>
        <taxon>Fungi</taxon>
        <taxon>Fungi incertae sedis</taxon>
        <taxon>Mucoromycota</taxon>
        <taxon>Mucoromycotina</taxon>
        <taxon>Mucoromycetes</taxon>
        <taxon>Mucorales</taxon>
        <taxon>Mucorineae</taxon>
        <taxon>Mucoraceae</taxon>
        <taxon>Mucor</taxon>
    </lineage>
</organism>
<reference evidence="5" key="1">
    <citation type="submission" date="2020-12" db="EMBL/GenBank/DDBJ databases">
        <title>Metabolic potential, ecology and presence of endohyphal bacteria is reflected in genomic diversity of Mucoromycotina.</title>
        <authorList>
            <person name="Muszewska A."/>
            <person name="Okrasinska A."/>
            <person name="Steczkiewicz K."/>
            <person name="Drgas O."/>
            <person name="Orlowska M."/>
            <person name="Perlinska-Lenart U."/>
            <person name="Aleksandrzak-Piekarczyk T."/>
            <person name="Szatraj K."/>
            <person name="Zielenkiewicz U."/>
            <person name="Pilsyk S."/>
            <person name="Malc E."/>
            <person name="Mieczkowski P."/>
            <person name="Kruszewska J.S."/>
            <person name="Biernat P."/>
            <person name="Pawlowska J."/>
        </authorList>
    </citation>
    <scope>NUCLEOTIDE SEQUENCE</scope>
    <source>
        <strain evidence="5">CBS 226.32</strain>
    </source>
</reference>
<evidence type="ECO:0000256" key="4">
    <source>
        <dbReference type="ARBA" id="ARBA00043988"/>
    </source>
</evidence>
<evidence type="ECO:0000256" key="3">
    <source>
        <dbReference type="ARBA" id="ARBA00022691"/>
    </source>
</evidence>
<dbReference type="PANTHER" id="PTHR14614:SF164">
    <property type="entry name" value="HISTONE-ARGININE METHYLTRANSFERASE METTL23"/>
    <property type="match status" value="1"/>
</dbReference>
<evidence type="ECO:0000313" key="5">
    <source>
        <dbReference type="EMBL" id="KAG2198943.1"/>
    </source>
</evidence>
<dbReference type="OrthoDB" id="407325at2759"/>
<dbReference type="PANTHER" id="PTHR14614">
    <property type="entry name" value="HEPATOCELLULAR CARCINOMA-ASSOCIATED ANTIGEN"/>
    <property type="match status" value="1"/>
</dbReference>
<dbReference type="GO" id="GO:0005737">
    <property type="term" value="C:cytoplasm"/>
    <property type="evidence" value="ECO:0007669"/>
    <property type="project" value="TreeGrafter"/>
</dbReference>
<protein>
    <submittedName>
        <fullName evidence="5">Uncharacterized protein</fullName>
    </submittedName>
</protein>
<dbReference type="GO" id="GO:0008168">
    <property type="term" value="F:methyltransferase activity"/>
    <property type="evidence" value="ECO:0007669"/>
    <property type="project" value="UniProtKB-KW"/>
</dbReference>
<keyword evidence="2" id="KW-0808">Transferase</keyword>
<keyword evidence="1" id="KW-0489">Methyltransferase</keyword>
<comment type="similarity">
    <text evidence="4">Belongs to the methyltransferase superfamily. METTL23 family.</text>
</comment>
<comment type="caution">
    <text evidence="5">The sequence shown here is derived from an EMBL/GenBank/DDBJ whole genome shotgun (WGS) entry which is preliminary data.</text>
</comment>
<dbReference type="GO" id="GO:0032259">
    <property type="term" value="P:methylation"/>
    <property type="evidence" value="ECO:0007669"/>
    <property type="project" value="UniProtKB-KW"/>
</dbReference>
<keyword evidence="3" id="KW-0949">S-adenosyl-L-methionine</keyword>
<gene>
    <name evidence="5" type="ORF">INT46_006335</name>
</gene>
<dbReference type="InterPro" id="IPR019410">
    <property type="entry name" value="Methyltransf_16"/>
</dbReference>
<evidence type="ECO:0000256" key="2">
    <source>
        <dbReference type="ARBA" id="ARBA00022679"/>
    </source>
</evidence>
<dbReference type="InterPro" id="IPR029063">
    <property type="entry name" value="SAM-dependent_MTases_sf"/>
</dbReference>
<name>A0A8H7QWB6_9FUNG</name>
<dbReference type="SUPFAM" id="SSF53335">
    <property type="entry name" value="S-adenosyl-L-methionine-dependent methyltransferases"/>
    <property type="match status" value="1"/>
</dbReference>
<keyword evidence="6" id="KW-1185">Reference proteome</keyword>
<dbReference type="Proteomes" id="UP000650833">
    <property type="component" value="Unassembled WGS sequence"/>
</dbReference>
<proteinExistence type="inferred from homology"/>